<protein>
    <submittedName>
        <fullName evidence="4">GNAT family N-acetyltransferase</fullName>
    </submittedName>
</protein>
<reference evidence="4 5" key="1">
    <citation type="submission" date="2018-12" db="EMBL/GenBank/DDBJ databases">
        <authorList>
            <person name="Sun L."/>
            <person name="Chen Z."/>
        </authorList>
    </citation>
    <scope>NUCLEOTIDE SEQUENCE [LARGE SCALE GENOMIC DNA]</scope>
    <source>
        <strain evidence="4 5">3-5-3</strain>
    </source>
</reference>
<dbReference type="AlphaFoldDB" id="A0A3S1D0P0"/>
<keyword evidence="2" id="KW-0012">Acyltransferase</keyword>
<sequence>MSFFQVTPASMTDAQEITDLIIACDIDEYGVPDIVLQDTMDILQGLTLETDTWVIRDDASSRAIIGFAFCEQQAEGKLISYGYVHPQHKGRGIGSELLSYIERRSAVVARTPSGSLDGAWTLSNVIPALNEQATRLLTERGYQFVRLYSRMNIDLTEAPPEPMAVPEIVIAPFRQSQDEAFLFEAYRESFRDSRLYTEKTMEAWLEERNGAHHDRRLWFTAFEGSEIAGFLTSKNFGDHVYVDFLGVKPSYRKRGIGLALLQHVLQQAYSQGITKVMLSVDAASLTNAHKLYARAGMKALFQMAMYSKFLKEQN</sequence>
<accession>A0A3S1D0P0</accession>
<evidence type="ECO:0000313" key="5">
    <source>
        <dbReference type="Proteomes" id="UP000272464"/>
    </source>
</evidence>
<dbReference type="InterPro" id="IPR000182">
    <property type="entry name" value="GNAT_dom"/>
</dbReference>
<dbReference type="GO" id="GO:0016747">
    <property type="term" value="F:acyltransferase activity, transferring groups other than amino-acyl groups"/>
    <property type="evidence" value="ECO:0007669"/>
    <property type="project" value="InterPro"/>
</dbReference>
<evidence type="ECO:0000259" key="3">
    <source>
        <dbReference type="PROSITE" id="PS51186"/>
    </source>
</evidence>
<name>A0A3S1D0P0_9BACL</name>
<dbReference type="RefSeq" id="WP_127198540.1">
    <property type="nucleotide sequence ID" value="NZ_RZNX01000002.1"/>
</dbReference>
<dbReference type="Gene3D" id="3.40.630.30">
    <property type="match status" value="1"/>
</dbReference>
<dbReference type="Proteomes" id="UP000272464">
    <property type="component" value="Unassembled WGS sequence"/>
</dbReference>
<evidence type="ECO:0000313" key="4">
    <source>
        <dbReference type="EMBL" id="RUT33425.1"/>
    </source>
</evidence>
<dbReference type="Pfam" id="PF13508">
    <property type="entry name" value="Acetyltransf_7"/>
    <property type="match status" value="1"/>
</dbReference>
<dbReference type="PROSITE" id="PS51186">
    <property type="entry name" value="GNAT"/>
    <property type="match status" value="2"/>
</dbReference>
<evidence type="ECO:0000256" key="2">
    <source>
        <dbReference type="ARBA" id="ARBA00023315"/>
    </source>
</evidence>
<dbReference type="PANTHER" id="PTHR43072:SF23">
    <property type="entry name" value="UPF0039 PROTEIN C11D3.02C"/>
    <property type="match status" value="1"/>
</dbReference>
<dbReference type="EMBL" id="RZNX01000002">
    <property type="protein sequence ID" value="RUT33425.1"/>
    <property type="molecule type" value="Genomic_DNA"/>
</dbReference>
<dbReference type="InterPro" id="IPR016181">
    <property type="entry name" value="Acyl_CoA_acyltransferase"/>
</dbReference>
<feature type="domain" description="N-acetyltransferase" evidence="3">
    <location>
        <begin position="168"/>
        <end position="314"/>
    </location>
</feature>
<dbReference type="CDD" id="cd04301">
    <property type="entry name" value="NAT_SF"/>
    <property type="match status" value="2"/>
</dbReference>
<organism evidence="4 5">
    <name type="scientific">Paenibacillus zeisoli</name>
    <dbReference type="NCBI Taxonomy" id="2496267"/>
    <lineage>
        <taxon>Bacteria</taxon>
        <taxon>Bacillati</taxon>
        <taxon>Bacillota</taxon>
        <taxon>Bacilli</taxon>
        <taxon>Bacillales</taxon>
        <taxon>Paenibacillaceae</taxon>
        <taxon>Paenibacillus</taxon>
    </lineage>
</organism>
<comment type="caution">
    <text evidence="4">The sequence shown here is derived from an EMBL/GenBank/DDBJ whole genome shotgun (WGS) entry which is preliminary data.</text>
</comment>
<dbReference type="SUPFAM" id="SSF55729">
    <property type="entry name" value="Acyl-CoA N-acyltransferases (Nat)"/>
    <property type="match status" value="2"/>
</dbReference>
<proteinExistence type="predicted"/>
<keyword evidence="5" id="KW-1185">Reference proteome</keyword>
<dbReference type="OrthoDB" id="9799092at2"/>
<dbReference type="PANTHER" id="PTHR43072">
    <property type="entry name" value="N-ACETYLTRANSFERASE"/>
    <property type="match status" value="1"/>
</dbReference>
<feature type="domain" description="N-acetyltransferase" evidence="3">
    <location>
        <begin position="1"/>
        <end position="156"/>
    </location>
</feature>
<evidence type="ECO:0000256" key="1">
    <source>
        <dbReference type="ARBA" id="ARBA00022679"/>
    </source>
</evidence>
<gene>
    <name evidence="4" type="ORF">EJP77_07185</name>
</gene>
<keyword evidence="1 4" id="KW-0808">Transferase</keyword>
<dbReference type="Pfam" id="PF00583">
    <property type="entry name" value="Acetyltransf_1"/>
    <property type="match status" value="1"/>
</dbReference>